<dbReference type="Proteomes" id="UP000107142">
    <property type="component" value="Genome"/>
</dbReference>
<name>A0A059NU18_9PAPI</name>
<organism evidence="3 4">
    <name type="scientific">Human papillomavirus type 6</name>
    <dbReference type="NCBI Taxonomy" id="31552"/>
    <lineage>
        <taxon>Viruses</taxon>
        <taxon>Monodnaviria</taxon>
        <taxon>Shotokuvirae</taxon>
        <taxon>Cossaviricota</taxon>
        <taxon>Papovaviricetes</taxon>
        <taxon>Zurhausenvirales</taxon>
        <taxon>Papillomaviridae</taxon>
        <taxon>Firstpapillomavirinae</taxon>
        <taxon>Alphapapillomavirus</taxon>
        <taxon>Alphapapillomavirus 10</taxon>
    </lineage>
</organism>
<proteinExistence type="inferred from homology"/>
<keyword evidence="2" id="KW-0244">Early protein</keyword>
<protein>
    <submittedName>
        <fullName evidence="3">E4 protein</fullName>
    </submittedName>
</protein>
<gene>
    <name evidence="3" type="primary">E4</name>
</gene>
<evidence type="ECO:0000256" key="1">
    <source>
        <dbReference type="ARBA" id="ARBA00009551"/>
    </source>
</evidence>
<evidence type="ECO:0000313" key="4">
    <source>
        <dbReference type="Proteomes" id="UP000107142"/>
    </source>
</evidence>
<evidence type="ECO:0000256" key="2">
    <source>
        <dbReference type="ARBA" id="ARBA00022518"/>
    </source>
</evidence>
<dbReference type="EMBL" id="HG793816">
    <property type="protein sequence ID" value="CDK36567.1"/>
    <property type="molecule type" value="Genomic_DNA"/>
</dbReference>
<comment type="similarity">
    <text evidence="1">Belongs to the papillomaviridae E4 protein family.</text>
</comment>
<sequence length="109" mass="12325">MGAPNNGKYVMAAQLYVLLHLYLALHKKYPFLNLLHTPPHRPPPLCPQAPRKTQCKRRLINEHEESNSHLATPCVWPTLDPWTVETTTSSLTITTSTKEGTTVTVQLRL</sequence>
<dbReference type="InterPro" id="IPR003861">
    <property type="entry name" value="Papilloma_E4"/>
</dbReference>
<accession>A0A059NU18</accession>
<dbReference type="Pfam" id="PF02711">
    <property type="entry name" value="Pap_E4"/>
    <property type="match status" value="1"/>
</dbReference>
<reference evidence="3 4" key="1">
    <citation type="journal article" date="2014" name="J. Virol.">
        <title>Global genomic diversity of human papillomavirus type 6 (HPV6) based on 724 isolates and 190 complete genome sequences.</title>
        <authorList>
            <person name="Jelen M.M."/>
            <person name="Chen Z."/>
            <person name="Kocjan B.J."/>
            <person name="Burt F.J."/>
            <person name="Chan P.K."/>
            <person name="Chouhy D."/>
            <person name="Combrinck C.E."/>
            <person name="Coutlee F."/>
            <person name="Estrade C."/>
            <person name="Ferenczy A."/>
            <person name="Fiander A."/>
            <person name="Franco E.L."/>
            <person name="Garland S.M."/>
            <person name="Giri A.A."/>
            <person name="Gonzalez J.V."/>
            <person name="Groning A."/>
            <person name="Heidrich K."/>
            <person name="Hibbitts S."/>
            <person name="Hosnjak L."/>
            <person name="Luk T.N."/>
            <person name="Marinic K."/>
            <person name="Matsukura T."/>
            <person name="Neumann A."/>
            <person name="Ostrbenk A."/>
            <person name="Picconi M.A."/>
            <person name="Richardson H."/>
            <person name="Sagadin M."/>
            <person name="Sahli R."/>
            <person name="Seedat R.Y."/>
            <person name="Seme K."/>
            <person name="Severini A."/>
            <person name="Sinchi J.L."/>
            <person name="Smahelova J."/>
            <person name="Tabrizi S.N."/>
            <person name="Tachezy R."/>
            <person name="Tohme S."/>
            <person name="Uloza V."/>
            <person name="Vitkauskiene A."/>
            <person name="Wong Y.W."/>
            <person name="Zidovec Lepej S."/>
            <person name="Burk R.D."/>
            <person name="Poljak M."/>
        </authorList>
    </citation>
    <scope>NUCLEOTIDE SEQUENCE [LARGE SCALE GENOMIC DNA]</scope>
</reference>
<evidence type="ECO:0000313" key="3">
    <source>
        <dbReference type="EMBL" id="CDK36567.1"/>
    </source>
</evidence>